<keyword evidence="3 6" id="KW-0812">Transmembrane</keyword>
<evidence type="ECO:0000256" key="2">
    <source>
        <dbReference type="ARBA" id="ARBA00010350"/>
    </source>
</evidence>
<evidence type="ECO:0000313" key="8">
    <source>
        <dbReference type="Proteomes" id="UP001289135"/>
    </source>
</evidence>
<keyword evidence="4 6" id="KW-1133">Transmembrane helix</keyword>
<dbReference type="CDD" id="cd10432">
    <property type="entry name" value="BI-1-like_bacterial"/>
    <property type="match status" value="1"/>
</dbReference>
<dbReference type="AlphaFoldDB" id="A0AAE4VKS1"/>
<feature type="transmembrane region" description="Helical" evidence="6">
    <location>
        <begin position="176"/>
        <end position="195"/>
    </location>
</feature>
<protein>
    <submittedName>
        <fullName evidence="7">Bax inhibitor-1/YccA family protein</fullName>
    </submittedName>
</protein>
<dbReference type="RefSeq" id="WP_322498818.1">
    <property type="nucleotide sequence ID" value="NZ_JARGYU010000002.1"/>
</dbReference>
<comment type="caution">
    <text evidence="7">The sequence shown here is derived from an EMBL/GenBank/DDBJ whole genome shotgun (WGS) entry which is preliminary data.</text>
</comment>
<dbReference type="EMBL" id="JARGYU010000002">
    <property type="protein sequence ID" value="MDZ5761390.1"/>
    <property type="molecule type" value="Genomic_DNA"/>
</dbReference>
<keyword evidence="5 6" id="KW-0472">Membrane</keyword>
<feature type="transmembrane region" description="Helical" evidence="6">
    <location>
        <begin position="153"/>
        <end position="170"/>
    </location>
</feature>
<dbReference type="GO" id="GO:0005886">
    <property type="term" value="C:plasma membrane"/>
    <property type="evidence" value="ECO:0007669"/>
    <property type="project" value="TreeGrafter"/>
</dbReference>
<feature type="transmembrane region" description="Helical" evidence="6">
    <location>
        <begin position="97"/>
        <end position="117"/>
    </location>
</feature>
<sequence>MDYTKDTSNFNKSQTSTYTNSTYSYDVGLRNHMLLIYQQMFFALLITSLVAGFVSYSPSLWTIVHGPLGILLMIATIIIPVYFTLKINQMSLSKARGLLFSYAALMGASLSYILAIFGPMTTFKAFVSTGGMFGATCLYGYTTKSDLSQYRHIFFMALIGILIASLINIFTKSSAIEFMISAAGVVIFAGITAYDTQKAKDVYYYMSGDQISRSKAAVFCALSLYMDFINMFVYMVRLFGRTRD</sequence>
<evidence type="ECO:0000256" key="3">
    <source>
        <dbReference type="ARBA" id="ARBA00022692"/>
    </source>
</evidence>
<comment type="subcellular location">
    <subcellularLocation>
        <location evidence="1">Membrane</location>
        <topology evidence="1">Multi-pass membrane protein</topology>
    </subcellularLocation>
</comment>
<evidence type="ECO:0000256" key="1">
    <source>
        <dbReference type="ARBA" id="ARBA00004141"/>
    </source>
</evidence>
<feature type="transmembrane region" description="Helical" evidence="6">
    <location>
        <begin position="34"/>
        <end position="54"/>
    </location>
</feature>
<evidence type="ECO:0000256" key="6">
    <source>
        <dbReference type="RuleBase" id="RU004379"/>
    </source>
</evidence>
<dbReference type="InterPro" id="IPR006214">
    <property type="entry name" value="Bax_inhibitor_1-related"/>
</dbReference>
<dbReference type="Pfam" id="PF01027">
    <property type="entry name" value="Bax1-I"/>
    <property type="match status" value="1"/>
</dbReference>
<dbReference type="PANTHER" id="PTHR23291">
    <property type="entry name" value="BAX INHIBITOR-RELATED"/>
    <property type="match status" value="1"/>
</dbReference>
<feature type="transmembrane region" description="Helical" evidence="6">
    <location>
        <begin position="60"/>
        <end position="85"/>
    </location>
</feature>
<evidence type="ECO:0000256" key="4">
    <source>
        <dbReference type="ARBA" id="ARBA00022989"/>
    </source>
</evidence>
<name>A0AAE4VKS1_9RICK</name>
<dbReference type="Proteomes" id="UP001289135">
    <property type="component" value="Unassembled WGS sequence"/>
</dbReference>
<reference evidence="7" key="1">
    <citation type="submission" date="2023-02" db="EMBL/GenBank/DDBJ databases">
        <title>Host association and intracellularity evolved multiple times independently in the Rickettsiales.</title>
        <authorList>
            <person name="Castelli M."/>
            <person name="Nardi T."/>
            <person name="Gammuto L."/>
            <person name="Bellinzona G."/>
            <person name="Sabaneyeva E."/>
            <person name="Potekhin A."/>
            <person name="Serra V."/>
            <person name="Petroni G."/>
            <person name="Sassera D."/>
        </authorList>
    </citation>
    <scope>NUCLEOTIDE SEQUENCE</scope>
    <source>
        <strain evidence="7">USBL-36I1</strain>
    </source>
</reference>
<comment type="similarity">
    <text evidence="2 6">Belongs to the BI1 family.</text>
</comment>
<organism evidence="7 8">
    <name type="scientific">Lyticum sinuosum</name>
    <dbReference type="NCBI Taxonomy" id="1332059"/>
    <lineage>
        <taxon>Bacteria</taxon>
        <taxon>Pseudomonadati</taxon>
        <taxon>Pseudomonadota</taxon>
        <taxon>Alphaproteobacteria</taxon>
        <taxon>Rickettsiales</taxon>
        <taxon>Lyticum</taxon>
    </lineage>
</organism>
<keyword evidence="8" id="KW-1185">Reference proteome</keyword>
<feature type="transmembrane region" description="Helical" evidence="6">
    <location>
        <begin position="216"/>
        <end position="236"/>
    </location>
</feature>
<evidence type="ECO:0000313" key="7">
    <source>
        <dbReference type="EMBL" id="MDZ5761390.1"/>
    </source>
</evidence>
<evidence type="ECO:0000256" key="5">
    <source>
        <dbReference type="ARBA" id="ARBA00023136"/>
    </source>
</evidence>
<dbReference type="PANTHER" id="PTHR23291:SF50">
    <property type="entry name" value="PROTEIN LIFEGUARD 4"/>
    <property type="match status" value="1"/>
</dbReference>
<accession>A0AAE4VKS1</accession>
<proteinExistence type="inferred from homology"/>
<gene>
    <name evidence="7" type="ORF">Lyticum_00563</name>
</gene>